<proteinExistence type="inferred from homology"/>
<dbReference type="InterPro" id="IPR035901">
    <property type="entry name" value="GIY-YIG_endonuc_sf"/>
</dbReference>
<dbReference type="Gene3D" id="3.40.1440.10">
    <property type="entry name" value="GIY-YIG endonuclease"/>
    <property type="match status" value="1"/>
</dbReference>
<keyword evidence="4" id="KW-1185">Reference proteome</keyword>
<dbReference type="InParanoid" id="A0A0U5JEA0"/>
<dbReference type="SMART" id="SM00465">
    <property type="entry name" value="GIYc"/>
    <property type="match status" value="1"/>
</dbReference>
<dbReference type="CDD" id="cd10456">
    <property type="entry name" value="GIY-YIG_UPF0213"/>
    <property type="match status" value="1"/>
</dbReference>
<dbReference type="FunCoup" id="A0A0U5JEA0">
    <property type="interactions" value="72"/>
</dbReference>
<dbReference type="KEGG" id="pnl:PNK_1297"/>
<evidence type="ECO:0000313" key="4">
    <source>
        <dbReference type="Proteomes" id="UP000069902"/>
    </source>
</evidence>
<evidence type="ECO:0000313" key="3">
    <source>
        <dbReference type="EMBL" id="CUI16914.1"/>
    </source>
</evidence>
<dbReference type="PROSITE" id="PS50164">
    <property type="entry name" value="GIY_YIG"/>
    <property type="match status" value="1"/>
</dbReference>
<dbReference type="RefSeq" id="WP_059061063.1">
    <property type="nucleotide sequence ID" value="NZ_LN879502.1"/>
</dbReference>
<comment type="similarity">
    <text evidence="1">Belongs to the UPF0213 family.</text>
</comment>
<dbReference type="InterPro" id="IPR050190">
    <property type="entry name" value="UPF0213_domain"/>
</dbReference>
<name>A0A0U5JEA0_9BACT</name>
<reference evidence="4" key="1">
    <citation type="submission" date="2015-09" db="EMBL/GenBank/DDBJ databases">
        <authorList>
            <person name="Bertelli C."/>
        </authorList>
    </citation>
    <scope>NUCLEOTIDE SEQUENCE [LARGE SCALE GENOMIC DNA]</scope>
    <source>
        <strain evidence="4">KNic</strain>
    </source>
</reference>
<dbReference type="Proteomes" id="UP000069902">
    <property type="component" value="Chromosome cPNK"/>
</dbReference>
<dbReference type="SUPFAM" id="SSF82771">
    <property type="entry name" value="GIY-YIG endonuclease"/>
    <property type="match status" value="1"/>
</dbReference>
<gene>
    <name evidence="3" type="ORF">PNK_1297</name>
</gene>
<protein>
    <recommendedName>
        <fullName evidence="2">GIY-YIG domain-containing protein</fullName>
    </recommendedName>
</protein>
<accession>A0A0U5JEA0</accession>
<dbReference type="Pfam" id="PF01541">
    <property type="entry name" value="GIY-YIG"/>
    <property type="match status" value="1"/>
</dbReference>
<evidence type="ECO:0000259" key="2">
    <source>
        <dbReference type="PROSITE" id="PS50164"/>
    </source>
</evidence>
<dbReference type="PANTHER" id="PTHR34477:SF1">
    <property type="entry name" value="UPF0213 PROTEIN YHBQ"/>
    <property type="match status" value="1"/>
</dbReference>
<organism evidence="3 4">
    <name type="scientific">Candidatus Protochlamydia naegleriophila</name>
    <dbReference type="NCBI Taxonomy" id="389348"/>
    <lineage>
        <taxon>Bacteria</taxon>
        <taxon>Pseudomonadati</taxon>
        <taxon>Chlamydiota</taxon>
        <taxon>Chlamydiia</taxon>
        <taxon>Parachlamydiales</taxon>
        <taxon>Parachlamydiaceae</taxon>
        <taxon>Candidatus Protochlamydia</taxon>
    </lineage>
</organism>
<dbReference type="PATRIC" id="fig|389348.3.peg.1450"/>
<dbReference type="PANTHER" id="PTHR34477">
    <property type="entry name" value="UPF0213 PROTEIN YHBQ"/>
    <property type="match status" value="1"/>
</dbReference>
<sequence>MPGDGWEVYMIQTRSGKLYTGISKDVQRRFNEHQKQQNGARFFKLSAPEKIVFREEHVNRSEATKREISIKKMSRQEKLALIKAADEVE</sequence>
<dbReference type="InterPro" id="IPR000305">
    <property type="entry name" value="GIY-YIG_endonuc"/>
</dbReference>
<dbReference type="EMBL" id="LN879502">
    <property type="protein sequence ID" value="CUI16914.1"/>
    <property type="molecule type" value="Genomic_DNA"/>
</dbReference>
<feature type="domain" description="GIY-YIG" evidence="2">
    <location>
        <begin position="4"/>
        <end position="80"/>
    </location>
</feature>
<evidence type="ECO:0000256" key="1">
    <source>
        <dbReference type="ARBA" id="ARBA00007435"/>
    </source>
</evidence>
<dbReference type="AlphaFoldDB" id="A0A0U5JEA0"/>